<name>H0QXE9_9ACTN</name>
<gene>
    <name evidence="2" type="ORF">GOEFS_035_00320</name>
</gene>
<dbReference type="OrthoDB" id="4377455at2"/>
<proteinExistence type="predicted"/>
<dbReference type="RefSeq" id="WP_007316838.1">
    <property type="nucleotide sequence ID" value="NZ_BAEH01000035.1"/>
</dbReference>
<accession>H0QXE9</accession>
<evidence type="ECO:0000256" key="1">
    <source>
        <dbReference type="SAM" id="SignalP"/>
    </source>
</evidence>
<dbReference type="eggNOG" id="ENOG5031Z3B">
    <property type="taxonomic scope" value="Bacteria"/>
</dbReference>
<evidence type="ECO:0000313" key="2">
    <source>
        <dbReference type="EMBL" id="GAB17500.1"/>
    </source>
</evidence>
<sequence length="164" mass="16593">MSVLHCRSVVAAIIAVVIGAGTAGCGDALTGGAVSKSSYPPVSPLTSPERGSVVLPAGFPADVPVLAGRYRRISSSLAGASDSAYLLAVSEVGSGALARAQRKLVDAGFVNQEFIGQPTYIGPRHTVTIASADDGFGPYLIYTVVELTGMPALPSFDLSDLLGG</sequence>
<reference evidence="2 3" key="1">
    <citation type="submission" date="2011-12" db="EMBL/GenBank/DDBJ databases">
        <title>Whole genome shotgun sequence of Gordonia effusa NBRC 100432.</title>
        <authorList>
            <person name="Yoshida I."/>
            <person name="Takarada H."/>
            <person name="Hosoyama A."/>
            <person name="Tsuchikane K."/>
            <person name="Katsumata H."/>
            <person name="Yamazaki S."/>
            <person name="Fujita N."/>
        </authorList>
    </citation>
    <scope>NUCLEOTIDE SEQUENCE [LARGE SCALE GENOMIC DNA]</scope>
    <source>
        <strain evidence="2 3">NBRC 100432</strain>
    </source>
</reference>
<protein>
    <recommendedName>
        <fullName evidence="4">Lipoprotein</fullName>
    </recommendedName>
</protein>
<dbReference type="Proteomes" id="UP000035034">
    <property type="component" value="Unassembled WGS sequence"/>
</dbReference>
<dbReference type="EMBL" id="BAEH01000035">
    <property type="protein sequence ID" value="GAB17500.1"/>
    <property type="molecule type" value="Genomic_DNA"/>
</dbReference>
<feature type="signal peptide" evidence="1">
    <location>
        <begin position="1"/>
        <end position="23"/>
    </location>
</feature>
<comment type="caution">
    <text evidence="2">The sequence shown here is derived from an EMBL/GenBank/DDBJ whole genome shotgun (WGS) entry which is preliminary data.</text>
</comment>
<feature type="chain" id="PRO_5038717670" description="Lipoprotein" evidence="1">
    <location>
        <begin position="24"/>
        <end position="164"/>
    </location>
</feature>
<dbReference type="AlphaFoldDB" id="H0QXE9"/>
<dbReference type="STRING" id="1077974.GOEFS_035_00320"/>
<evidence type="ECO:0008006" key="4">
    <source>
        <dbReference type="Google" id="ProtNLM"/>
    </source>
</evidence>
<dbReference type="PROSITE" id="PS51257">
    <property type="entry name" value="PROKAR_LIPOPROTEIN"/>
    <property type="match status" value="1"/>
</dbReference>
<evidence type="ECO:0000313" key="3">
    <source>
        <dbReference type="Proteomes" id="UP000035034"/>
    </source>
</evidence>
<keyword evidence="3" id="KW-1185">Reference proteome</keyword>
<keyword evidence="1" id="KW-0732">Signal</keyword>
<organism evidence="2 3">
    <name type="scientific">Gordonia effusa NBRC 100432</name>
    <dbReference type="NCBI Taxonomy" id="1077974"/>
    <lineage>
        <taxon>Bacteria</taxon>
        <taxon>Bacillati</taxon>
        <taxon>Actinomycetota</taxon>
        <taxon>Actinomycetes</taxon>
        <taxon>Mycobacteriales</taxon>
        <taxon>Gordoniaceae</taxon>
        <taxon>Gordonia</taxon>
    </lineage>
</organism>